<proteinExistence type="predicted"/>
<evidence type="ECO:0000313" key="3">
    <source>
        <dbReference type="EMBL" id="SSX17803.1"/>
    </source>
</evidence>
<accession>A0A336JZ79</accession>
<organism evidence="2">
    <name type="scientific">Culicoides sonorensis</name>
    <name type="common">Biting midge</name>
    <dbReference type="NCBI Taxonomy" id="179676"/>
    <lineage>
        <taxon>Eukaryota</taxon>
        <taxon>Metazoa</taxon>
        <taxon>Ecdysozoa</taxon>
        <taxon>Arthropoda</taxon>
        <taxon>Hexapoda</taxon>
        <taxon>Insecta</taxon>
        <taxon>Pterygota</taxon>
        <taxon>Neoptera</taxon>
        <taxon>Endopterygota</taxon>
        <taxon>Diptera</taxon>
        <taxon>Nematocera</taxon>
        <taxon>Chironomoidea</taxon>
        <taxon>Ceratopogonidae</taxon>
        <taxon>Ceratopogoninae</taxon>
        <taxon>Culicoides</taxon>
        <taxon>Monoculicoides</taxon>
    </lineage>
</organism>
<feature type="region of interest" description="Disordered" evidence="1">
    <location>
        <begin position="503"/>
        <end position="522"/>
    </location>
</feature>
<dbReference type="VEuPathDB" id="VectorBase:CSON003711"/>
<feature type="compositionally biased region" description="Polar residues" evidence="1">
    <location>
        <begin position="511"/>
        <end position="522"/>
    </location>
</feature>
<protein>
    <submittedName>
        <fullName evidence="2">CSON003711 protein</fullName>
    </submittedName>
</protein>
<reference evidence="2" key="1">
    <citation type="submission" date="2018-04" db="EMBL/GenBank/DDBJ databases">
        <authorList>
            <person name="Go L.Y."/>
            <person name="Mitchell J.A."/>
        </authorList>
    </citation>
    <scope>NUCLEOTIDE SEQUENCE</scope>
    <source>
        <tissue evidence="2">Whole organism</tissue>
    </source>
</reference>
<gene>
    <name evidence="2" type="primary">CSON003711</name>
</gene>
<name>A0A336JZ79_CULSO</name>
<dbReference type="EMBL" id="UFQT01000016">
    <property type="protein sequence ID" value="SSX17803.1"/>
    <property type="molecule type" value="Genomic_DNA"/>
</dbReference>
<dbReference type="EMBL" id="UFQS01000016">
    <property type="protein sequence ID" value="SSW97417.1"/>
    <property type="molecule type" value="Genomic_DNA"/>
</dbReference>
<reference evidence="3" key="2">
    <citation type="submission" date="2018-07" db="EMBL/GenBank/DDBJ databases">
        <authorList>
            <person name="Quirk P.G."/>
            <person name="Krulwich T.A."/>
        </authorList>
    </citation>
    <scope>NUCLEOTIDE SEQUENCE</scope>
</reference>
<sequence length="601" mass="70095">MENPNSIEIPVEIKLDVGRSLQGPERHDFSNLRTWTQIICRMEFVKTFPCFMKLTLITPKNDDSKSKETLVLRINIPGLIIQVATSRTKEYSYGLFWKANRKRCCVFLSFFTKYDFEQHMQWVKYWIKNLEYFRRDFLVRRSKKEFNSITIDTNESLSSNINNTQNVKDIREILGPLPSIPDSLDENWLKRQSTISGIYEEIGEHGLKNMDSSVSSGLYEYINIDDREVDETLPQKVSQPRKRINTNEFGVSRSNTNTEVDFNKKKWSWTLQRVVSGFTRKFDSTEKLTKTPIDDFHNEKLNVSCRRNFKPSILKSNRNSFSTPDLSQLPDTFINCERGDCNASIEFLNISFDSISNDVDLLANEKRVENICSNSSSINLLNSSDVSSVSWKSYNDNEPIYQIPKNIPIRLIDETSGYCFMGSPLKQRERPNAQENQENLNKNGPDYLRMDELRVELRKKQSPEPIYANIERKKTFARCSVDEKLPSYLPNNEYYLKQKYNSKQKVKTPEKNTNLYTPLPKRSNNIKGDLNLSYENAMLNPIKPATQYDTLPHLSTKTNFKNKPEIVKNRFGSLPRIRKFDFSPLRAKLNNVFLRYNNGQV</sequence>
<dbReference type="AlphaFoldDB" id="A0A336JZ79"/>
<evidence type="ECO:0000256" key="1">
    <source>
        <dbReference type="SAM" id="MobiDB-lite"/>
    </source>
</evidence>
<evidence type="ECO:0000313" key="2">
    <source>
        <dbReference type="EMBL" id="SSW97417.1"/>
    </source>
</evidence>